<dbReference type="RefSeq" id="WP_387717142.1">
    <property type="nucleotide sequence ID" value="NZ_JBIAPI010000002.1"/>
</dbReference>
<evidence type="ECO:0000313" key="2">
    <source>
        <dbReference type="EMBL" id="MFF3223877.1"/>
    </source>
</evidence>
<dbReference type="InterPro" id="IPR019922">
    <property type="entry name" value="Lucif-like_OxRdatse_MSMEG_4141"/>
</dbReference>
<dbReference type="SUPFAM" id="SSF51679">
    <property type="entry name" value="Bacterial luciferase-like"/>
    <property type="match status" value="1"/>
</dbReference>
<dbReference type="PANTHER" id="PTHR43244">
    <property type="match status" value="1"/>
</dbReference>
<dbReference type="InterPro" id="IPR011251">
    <property type="entry name" value="Luciferase-like_dom"/>
</dbReference>
<accession>A0ABW6QRM3</accession>
<dbReference type="Proteomes" id="UP001601948">
    <property type="component" value="Unassembled WGS sequence"/>
</dbReference>
<comment type="caution">
    <text evidence="2">The sequence shown here is derived from an EMBL/GenBank/DDBJ whole genome shotgun (WGS) entry which is preliminary data.</text>
</comment>
<dbReference type="InterPro" id="IPR036661">
    <property type="entry name" value="Luciferase-like_sf"/>
</dbReference>
<protein>
    <submittedName>
        <fullName evidence="2">TIGR03620 family F420-dependent LLM class oxidoreductase</fullName>
    </submittedName>
</protein>
<organism evidence="2 3">
    <name type="scientific">Nocardia suismassiliense</name>
    <dbReference type="NCBI Taxonomy" id="2077092"/>
    <lineage>
        <taxon>Bacteria</taxon>
        <taxon>Bacillati</taxon>
        <taxon>Actinomycetota</taxon>
        <taxon>Actinomycetes</taxon>
        <taxon>Mycobacteriales</taxon>
        <taxon>Nocardiaceae</taxon>
        <taxon>Nocardia</taxon>
    </lineage>
</organism>
<gene>
    <name evidence="2" type="ORF">ACFYV7_13880</name>
</gene>
<dbReference type="PANTHER" id="PTHR43244:SF2">
    <property type="entry name" value="CONSERVED HYPOTHETICAL ALANINE AND PROLINE-RICH PROTEIN"/>
    <property type="match status" value="1"/>
</dbReference>
<proteinExistence type="predicted"/>
<dbReference type="InterPro" id="IPR050564">
    <property type="entry name" value="F420-G6PD/mer"/>
</dbReference>
<keyword evidence="3" id="KW-1185">Reference proteome</keyword>
<sequence>MANDIQGRALAGRLGRVGVWSGALNHVPAQRAQSVAERLEDLGYGALWISEGFASKEAFTHAGLLLATTQRLVVATGVANIWARDATAAGAAAHTLGEAYPDRFVLGLGASHGPEVDVRGHRYTKPLTAMRDYLAALDAAGYESPCAPRPPHRILGALRPGMMALARDHASGAHPYFVTPEHTHKAREILGDGPLLAPEQAVLLETDPGTARAVARRHYLAQTITRPNYINHLAELGYGEDDLLGGGSDRLVDALVAWGDHDAIRRRVREHFDAGADHVAIQPITSAAHDLGLDQLDELAPALLRDSQATSTPRQKAT</sequence>
<dbReference type="EMBL" id="JBIAPI010000002">
    <property type="protein sequence ID" value="MFF3223877.1"/>
    <property type="molecule type" value="Genomic_DNA"/>
</dbReference>
<dbReference type="Gene3D" id="3.20.20.30">
    <property type="entry name" value="Luciferase-like domain"/>
    <property type="match status" value="1"/>
</dbReference>
<reference evidence="2 3" key="1">
    <citation type="submission" date="2024-10" db="EMBL/GenBank/DDBJ databases">
        <title>The Natural Products Discovery Center: Release of the First 8490 Sequenced Strains for Exploring Actinobacteria Biosynthetic Diversity.</title>
        <authorList>
            <person name="Kalkreuter E."/>
            <person name="Kautsar S.A."/>
            <person name="Yang D."/>
            <person name="Bader C.D."/>
            <person name="Teijaro C.N."/>
            <person name="Fluegel L."/>
            <person name="Davis C.M."/>
            <person name="Simpson J.R."/>
            <person name="Lauterbach L."/>
            <person name="Steele A.D."/>
            <person name="Gui C."/>
            <person name="Meng S."/>
            <person name="Li G."/>
            <person name="Viehrig K."/>
            <person name="Ye F."/>
            <person name="Su P."/>
            <person name="Kiefer A.F."/>
            <person name="Nichols A."/>
            <person name="Cepeda A.J."/>
            <person name="Yan W."/>
            <person name="Fan B."/>
            <person name="Jiang Y."/>
            <person name="Adhikari A."/>
            <person name="Zheng C.-J."/>
            <person name="Schuster L."/>
            <person name="Cowan T.M."/>
            <person name="Smanski M.J."/>
            <person name="Chevrette M.G."/>
            <person name="De Carvalho L.P.S."/>
            <person name="Shen B."/>
        </authorList>
    </citation>
    <scope>NUCLEOTIDE SEQUENCE [LARGE SCALE GENOMIC DNA]</scope>
    <source>
        <strain evidence="2 3">NPDC003040</strain>
    </source>
</reference>
<evidence type="ECO:0000259" key="1">
    <source>
        <dbReference type="Pfam" id="PF00296"/>
    </source>
</evidence>
<dbReference type="Pfam" id="PF00296">
    <property type="entry name" value="Bac_luciferase"/>
    <property type="match status" value="1"/>
</dbReference>
<evidence type="ECO:0000313" key="3">
    <source>
        <dbReference type="Proteomes" id="UP001601948"/>
    </source>
</evidence>
<feature type="domain" description="Luciferase-like" evidence="1">
    <location>
        <begin position="27"/>
        <end position="278"/>
    </location>
</feature>
<name>A0ABW6QRM3_9NOCA</name>
<dbReference type="NCBIfam" id="TIGR03620">
    <property type="entry name" value="F420_MSMEG_4141"/>
    <property type="match status" value="1"/>
</dbReference>